<dbReference type="SFLD" id="SFLDF00273">
    <property type="entry name" value="(dimethylallyl)adenosine_tRNA"/>
    <property type="match status" value="1"/>
</dbReference>
<evidence type="ECO:0000256" key="6">
    <source>
        <dbReference type="ARBA" id="ARBA00022694"/>
    </source>
</evidence>
<evidence type="ECO:0000256" key="7">
    <source>
        <dbReference type="ARBA" id="ARBA00022723"/>
    </source>
</evidence>
<dbReference type="GO" id="GO:0051539">
    <property type="term" value="F:4 iron, 4 sulfur cluster binding"/>
    <property type="evidence" value="ECO:0007669"/>
    <property type="project" value="UniProtKB-UniRule"/>
</dbReference>
<dbReference type="InterPro" id="IPR038135">
    <property type="entry name" value="Methylthiotransferase_N_sf"/>
</dbReference>
<dbReference type="RefSeq" id="WP_148133427.1">
    <property type="nucleotide sequence ID" value="NZ_CP017634.1"/>
</dbReference>
<keyword evidence="6 11" id="KW-0819">tRNA processing</keyword>
<dbReference type="PROSITE" id="PS01278">
    <property type="entry name" value="MTTASE_RADICAL"/>
    <property type="match status" value="1"/>
</dbReference>
<dbReference type="InterPro" id="IPR002792">
    <property type="entry name" value="TRAM_dom"/>
</dbReference>
<comment type="cofactor">
    <cofactor evidence="11">
        <name>[4Fe-4S] cluster</name>
        <dbReference type="ChEBI" id="CHEBI:49883"/>
    </cofactor>
    <text evidence="11">Binds 2 [4Fe-4S] clusters. One cluster is coordinated with 3 cysteines and an exchangeable S-adenosyl-L-methionine.</text>
</comment>
<dbReference type="PROSITE" id="PS50926">
    <property type="entry name" value="TRAM"/>
    <property type="match status" value="1"/>
</dbReference>
<dbReference type="FunFam" id="3.40.50.12160:FF:000006">
    <property type="entry name" value="tRNA-2-methylthio-N(6)-dimethylallyladenosine synthase"/>
    <property type="match status" value="1"/>
</dbReference>
<feature type="domain" description="Radical SAM core" evidence="14">
    <location>
        <begin position="144"/>
        <end position="374"/>
    </location>
</feature>
<evidence type="ECO:0000256" key="2">
    <source>
        <dbReference type="ARBA" id="ARBA00022485"/>
    </source>
</evidence>
<dbReference type="GO" id="GO:0005829">
    <property type="term" value="C:cytosol"/>
    <property type="evidence" value="ECO:0007669"/>
    <property type="project" value="TreeGrafter"/>
</dbReference>
<keyword evidence="5 11" id="KW-0949">S-adenosyl-L-methionine</keyword>
<dbReference type="Proteomes" id="UP000323521">
    <property type="component" value="Chromosome"/>
</dbReference>
<feature type="binding site" evidence="11">
    <location>
        <position position="158"/>
    </location>
    <ligand>
        <name>[4Fe-4S] cluster</name>
        <dbReference type="ChEBI" id="CHEBI:49883"/>
        <label>2</label>
        <note>4Fe-4S-S-AdoMet</note>
    </ligand>
</feature>
<dbReference type="OrthoDB" id="9805215at2"/>
<evidence type="ECO:0000313" key="15">
    <source>
        <dbReference type="EMBL" id="ATW24245.1"/>
    </source>
</evidence>
<dbReference type="InterPro" id="IPR007197">
    <property type="entry name" value="rSAM"/>
</dbReference>
<dbReference type="InterPro" id="IPR058240">
    <property type="entry name" value="rSAM_sf"/>
</dbReference>
<evidence type="ECO:0000256" key="9">
    <source>
        <dbReference type="ARBA" id="ARBA00023014"/>
    </source>
</evidence>
<reference evidence="15 16" key="1">
    <citation type="submission" date="2016-10" db="EMBL/GenBank/DDBJ databases">
        <title>Complete Genome Sequence of Peptococcaceae strain DCMF.</title>
        <authorList>
            <person name="Edwards R.J."/>
            <person name="Holland S.I."/>
            <person name="Deshpande N.P."/>
            <person name="Wong Y.K."/>
            <person name="Ertan H."/>
            <person name="Manefield M."/>
            <person name="Russell T.L."/>
            <person name="Lee M.J."/>
        </authorList>
    </citation>
    <scope>NUCLEOTIDE SEQUENCE [LARGE SCALE GENOMIC DNA]</scope>
    <source>
        <strain evidence="15 16">DCMF</strain>
    </source>
</reference>
<dbReference type="SFLD" id="SFLDG01061">
    <property type="entry name" value="methylthiotransferase"/>
    <property type="match status" value="1"/>
</dbReference>
<evidence type="ECO:0000256" key="3">
    <source>
        <dbReference type="ARBA" id="ARBA00022490"/>
    </source>
</evidence>
<keyword evidence="4 11" id="KW-0808">Transferase</keyword>
<dbReference type="GO" id="GO:0046872">
    <property type="term" value="F:metal ion binding"/>
    <property type="evidence" value="ECO:0007669"/>
    <property type="project" value="UniProtKB-KW"/>
</dbReference>
<dbReference type="CDD" id="cd01335">
    <property type="entry name" value="Radical_SAM"/>
    <property type="match status" value="1"/>
</dbReference>
<keyword evidence="3 11" id="KW-0963">Cytoplasm</keyword>
<gene>
    <name evidence="11" type="primary">miaB</name>
    <name evidence="15" type="ORF">DCMF_05095</name>
</gene>
<dbReference type="InterPro" id="IPR013848">
    <property type="entry name" value="Methylthiotransferase_N"/>
</dbReference>
<dbReference type="InterPro" id="IPR005839">
    <property type="entry name" value="Methylthiotransferase"/>
</dbReference>
<feature type="domain" description="TRAM" evidence="12">
    <location>
        <begin position="377"/>
        <end position="440"/>
    </location>
</feature>
<evidence type="ECO:0000313" key="16">
    <source>
        <dbReference type="Proteomes" id="UP000323521"/>
    </source>
</evidence>
<dbReference type="InterPro" id="IPR023404">
    <property type="entry name" value="rSAM_horseshoe"/>
</dbReference>
<comment type="catalytic activity">
    <reaction evidence="11">
        <text>N(6)-dimethylallyladenosine(37) in tRNA + (sulfur carrier)-SH + AH2 + 2 S-adenosyl-L-methionine = 2-methylsulfanyl-N(6)-dimethylallyladenosine(37) in tRNA + (sulfur carrier)-H + 5'-deoxyadenosine + L-methionine + A + S-adenosyl-L-homocysteine + 2 H(+)</text>
        <dbReference type="Rhea" id="RHEA:37067"/>
        <dbReference type="Rhea" id="RHEA-COMP:10375"/>
        <dbReference type="Rhea" id="RHEA-COMP:10376"/>
        <dbReference type="Rhea" id="RHEA-COMP:14737"/>
        <dbReference type="Rhea" id="RHEA-COMP:14739"/>
        <dbReference type="ChEBI" id="CHEBI:13193"/>
        <dbReference type="ChEBI" id="CHEBI:15378"/>
        <dbReference type="ChEBI" id="CHEBI:17319"/>
        <dbReference type="ChEBI" id="CHEBI:17499"/>
        <dbReference type="ChEBI" id="CHEBI:29917"/>
        <dbReference type="ChEBI" id="CHEBI:57844"/>
        <dbReference type="ChEBI" id="CHEBI:57856"/>
        <dbReference type="ChEBI" id="CHEBI:59789"/>
        <dbReference type="ChEBI" id="CHEBI:64428"/>
        <dbReference type="ChEBI" id="CHEBI:74415"/>
        <dbReference type="ChEBI" id="CHEBI:74417"/>
        <dbReference type="EC" id="2.8.4.3"/>
    </reaction>
</comment>
<feature type="binding site" evidence="11">
    <location>
        <position position="162"/>
    </location>
    <ligand>
        <name>[4Fe-4S] cluster</name>
        <dbReference type="ChEBI" id="CHEBI:49883"/>
        <label>2</label>
        <note>4Fe-4S-S-AdoMet</note>
    </ligand>
</feature>
<evidence type="ECO:0000259" key="14">
    <source>
        <dbReference type="PROSITE" id="PS51918"/>
    </source>
</evidence>
<evidence type="ECO:0000259" key="13">
    <source>
        <dbReference type="PROSITE" id="PS51449"/>
    </source>
</evidence>
<keyword evidence="16" id="KW-1185">Reference proteome</keyword>
<dbReference type="EMBL" id="CP017634">
    <property type="protein sequence ID" value="ATW24245.1"/>
    <property type="molecule type" value="Genomic_DNA"/>
</dbReference>
<keyword evidence="7 11" id="KW-0479">Metal-binding</keyword>
<dbReference type="FunFam" id="3.80.30.20:FF:000001">
    <property type="entry name" value="tRNA-2-methylthio-N(6)-dimethylallyladenosine synthase 2"/>
    <property type="match status" value="1"/>
</dbReference>
<dbReference type="Gene3D" id="3.80.30.20">
    <property type="entry name" value="tm_1862 like domain"/>
    <property type="match status" value="1"/>
</dbReference>
<dbReference type="PANTHER" id="PTHR43020">
    <property type="entry name" value="CDK5 REGULATORY SUBUNIT-ASSOCIATED PROTEIN 1"/>
    <property type="match status" value="1"/>
</dbReference>
<accession>A0A3G1KQ24</accession>
<feature type="binding site" evidence="11">
    <location>
        <position position="165"/>
    </location>
    <ligand>
        <name>[4Fe-4S] cluster</name>
        <dbReference type="ChEBI" id="CHEBI:49883"/>
        <label>2</label>
        <note>4Fe-4S-S-AdoMet</note>
    </ligand>
</feature>
<dbReference type="AlphaFoldDB" id="A0A3G1KQ24"/>
<evidence type="ECO:0000256" key="5">
    <source>
        <dbReference type="ARBA" id="ARBA00022691"/>
    </source>
</evidence>
<dbReference type="SMART" id="SM00729">
    <property type="entry name" value="Elp3"/>
    <property type="match status" value="1"/>
</dbReference>
<evidence type="ECO:0000256" key="10">
    <source>
        <dbReference type="ARBA" id="ARBA00033765"/>
    </source>
</evidence>
<evidence type="ECO:0000259" key="12">
    <source>
        <dbReference type="PROSITE" id="PS50926"/>
    </source>
</evidence>
<dbReference type="NCBIfam" id="TIGR00089">
    <property type="entry name" value="MiaB/RimO family radical SAM methylthiotransferase"/>
    <property type="match status" value="1"/>
</dbReference>
<keyword evidence="2 11" id="KW-0004">4Fe-4S</keyword>
<dbReference type="KEGG" id="fwa:DCMF_05095"/>
<evidence type="ECO:0000256" key="4">
    <source>
        <dbReference type="ARBA" id="ARBA00022679"/>
    </source>
</evidence>
<dbReference type="Gene3D" id="3.40.50.12160">
    <property type="entry name" value="Methylthiotransferase, N-terminal domain"/>
    <property type="match status" value="1"/>
</dbReference>
<keyword evidence="9 11" id="KW-0411">Iron-sulfur</keyword>
<feature type="domain" description="MTTase N-terminal" evidence="13">
    <location>
        <begin position="3"/>
        <end position="121"/>
    </location>
</feature>
<dbReference type="InterPro" id="IPR020612">
    <property type="entry name" value="Methylthiotransferase_CS"/>
</dbReference>
<sequence length="443" mass="49878">MKHKYQVVTFGCQMNEHDSEVLAGTMETLGYEHSEDLEKCDAIIINTCCVRESAENRILGYVGNLKRLKRIKPGLVIAIGGCMVQQPGMAEKIRKRASHVDIIFGTHHMHRLPQLITEAINGGEVQINIEENEGEIPENLPIKRQGSMKAQVTIMYGCNNFCTYCIVPYVRGRERSRAPEAIQKEIAALGREGFKEIMLLGQNVNSYGLDFEVPFDFADLLKSIDGKGGIERIRYMTSHPRDFTSKLIDTIAGSKTVCEHFHLPIQAGSNKILKLMNRGYSRETYLSLIEEIRKKFSLCSITTDIIVGFPGETDQDFTDTLKLMKEAQFDAAYTFLYSSRSGTPAAKMPEQIPLNVKKERLQMLMEIQNEISLSINQKLIGQTVEILVEGESKTSDQIMSGRTRTNKIVNFPGDKNTVGKLIHVDIKNAKTWHLEGKMINSPQ</sequence>
<dbReference type="Pfam" id="PF04055">
    <property type="entry name" value="Radical_SAM"/>
    <property type="match status" value="1"/>
</dbReference>
<dbReference type="SFLD" id="SFLDG01082">
    <property type="entry name" value="B12-binding_domain_containing"/>
    <property type="match status" value="1"/>
</dbReference>
<dbReference type="Pfam" id="PF00919">
    <property type="entry name" value="UPF0004"/>
    <property type="match status" value="1"/>
</dbReference>
<dbReference type="SUPFAM" id="SSF102114">
    <property type="entry name" value="Radical SAM enzymes"/>
    <property type="match status" value="1"/>
</dbReference>
<evidence type="ECO:0000256" key="1">
    <source>
        <dbReference type="ARBA" id="ARBA00003234"/>
    </source>
</evidence>
<feature type="binding site" evidence="11">
    <location>
        <position position="48"/>
    </location>
    <ligand>
        <name>[4Fe-4S] cluster</name>
        <dbReference type="ChEBI" id="CHEBI:49883"/>
        <label>1</label>
    </ligand>
</feature>
<dbReference type="InterPro" id="IPR006638">
    <property type="entry name" value="Elp3/MiaA/NifB-like_rSAM"/>
</dbReference>
<organism evidence="15 16">
    <name type="scientific">Formimonas warabiya</name>
    <dbReference type="NCBI Taxonomy" id="1761012"/>
    <lineage>
        <taxon>Bacteria</taxon>
        <taxon>Bacillati</taxon>
        <taxon>Bacillota</taxon>
        <taxon>Clostridia</taxon>
        <taxon>Eubacteriales</taxon>
        <taxon>Peptococcaceae</taxon>
        <taxon>Candidatus Formimonas</taxon>
    </lineage>
</organism>
<dbReference type="EC" id="2.8.4.3" evidence="10 11"/>
<comment type="similarity">
    <text evidence="11">Belongs to the methylthiotransferase family. MiaB subfamily.</text>
</comment>
<comment type="subcellular location">
    <subcellularLocation>
        <location evidence="11">Cytoplasm</location>
    </subcellularLocation>
</comment>
<protein>
    <recommendedName>
        <fullName evidence="10 11">tRNA-2-methylthio-N(6)-dimethylallyladenosine synthase</fullName>
        <ecNumber evidence="10 11">2.8.4.3</ecNumber>
    </recommendedName>
    <alternativeName>
        <fullName evidence="11">(Dimethylallyl)adenosine tRNA methylthiotransferase MiaB</fullName>
    </alternativeName>
    <alternativeName>
        <fullName evidence="11">tRNA-i(6)A37 methylthiotransferase</fullName>
    </alternativeName>
</protein>
<dbReference type="HAMAP" id="MF_01864">
    <property type="entry name" value="tRNA_metthiotr_MiaB"/>
    <property type="match status" value="1"/>
</dbReference>
<comment type="subunit">
    <text evidence="11">Monomer.</text>
</comment>
<dbReference type="PROSITE" id="PS51449">
    <property type="entry name" value="MTTASE_N"/>
    <property type="match status" value="1"/>
</dbReference>
<dbReference type="InterPro" id="IPR006463">
    <property type="entry name" value="MiaB_methiolase"/>
</dbReference>
<dbReference type="PROSITE" id="PS51918">
    <property type="entry name" value="RADICAL_SAM"/>
    <property type="match status" value="1"/>
</dbReference>
<feature type="binding site" evidence="11">
    <location>
        <position position="82"/>
    </location>
    <ligand>
        <name>[4Fe-4S] cluster</name>
        <dbReference type="ChEBI" id="CHEBI:49883"/>
        <label>1</label>
    </ligand>
</feature>
<dbReference type="SFLD" id="SFLDS00029">
    <property type="entry name" value="Radical_SAM"/>
    <property type="match status" value="1"/>
</dbReference>
<feature type="binding site" evidence="11">
    <location>
        <position position="12"/>
    </location>
    <ligand>
        <name>[4Fe-4S] cluster</name>
        <dbReference type="ChEBI" id="CHEBI:49883"/>
        <label>1</label>
    </ligand>
</feature>
<name>A0A3G1KQ24_FORW1</name>
<dbReference type="NCBIfam" id="TIGR01574">
    <property type="entry name" value="miaB-methiolase"/>
    <property type="match status" value="1"/>
</dbReference>
<keyword evidence="8 11" id="KW-0408">Iron</keyword>
<dbReference type="PANTHER" id="PTHR43020:SF2">
    <property type="entry name" value="MITOCHONDRIAL TRNA METHYLTHIOTRANSFERASE CDK5RAP1"/>
    <property type="match status" value="1"/>
</dbReference>
<proteinExistence type="inferred from homology"/>
<evidence type="ECO:0000256" key="8">
    <source>
        <dbReference type="ARBA" id="ARBA00023004"/>
    </source>
</evidence>
<dbReference type="GO" id="GO:0035597">
    <property type="term" value="F:tRNA-2-methylthio-N(6)-dimethylallyladenosine(37) synthase activity"/>
    <property type="evidence" value="ECO:0007669"/>
    <property type="project" value="UniProtKB-EC"/>
</dbReference>
<dbReference type="Pfam" id="PF01938">
    <property type="entry name" value="TRAM"/>
    <property type="match status" value="1"/>
</dbReference>
<comment type="function">
    <text evidence="1 11">Catalyzes the methylthiolation of N6-(dimethylallyl)adenosine (i(6)A), leading to the formation of 2-methylthio-N6-(dimethylallyl)adenosine (ms(2)i(6)A) at position 37 in tRNAs that read codons beginning with uridine.</text>
</comment>
<evidence type="ECO:0000256" key="11">
    <source>
        <dbReference type="HAMAP-Rule" id="MF_01864"/>
    </source>
</evidence>